<dbReference type="PANTHER" id="PTHR44307">
    <property type="entry name" value="PHOSPHOETHANOLAMINE METHYLTRANSFERASE"/>
    <property type="match status" value="1"/>
</dbReference>
<evidence type="ECO:0000256" key="5">
    <source>
        <dbReference type="ARBA" id="ARBA00035674"/>
    </source>
</evidence>
<dbReference type="EC" id="2.1.1.103" evidence="5"/>
<evidence type="ECO:0000256" key="6">
    <source>
        <dbReference type="ARBA" id="ARBA00047619"/>
    </source>
</evidence>
<comment type="catalytic activity">
    <reaction evidence="7">
        <text>phosphoethanolamine + S-adenosyl-L-methionine = N-methylethanolamine phosphate + S-adenosyl-L-homocysteine + H(+)</text>
        <dbReference type="Rhea" id="RHEA:20365"/>
        <dbReference type="ChEBI" id="CHEBI:15378"/>
        <dbReference type="ChEBI" id="CHEBI:57781"/>
        <dbReference type="ChEBI" id="CHEBI:57856"/>
        <dbReference type="ChEBI" id="CHEBI:58190"/>
        <dbReference type="ChEBI" id="CHEBI:59789"/>
        <dbReference type="EC" id="2.1.1.103"/>
    </reaction>
    <physiologicalReaction direction="left-to-right" evidence="7">
        <dbReference type="Rhea" id="RHEA:20366"/>
    </physiologicalReaction>
</comment>
<accession>A0A7S2SDW5</accession>
<gene>
    <name evidence="10" type="ORF">QSP1433_LOCUS13129</name>
</gene>
<dbReference type="SUPFAM" id="SSF53335">
    <property type="entry name" value="S-adenosyl-L-methionine-dependent methyltransferases"/>
    <property type="match status" value="1"/>
</dbReference>
<dbReference type="Pfam" id="PF13649">
    <property type="entry name" value="Methyltransf_25"/>
    <property type="match status" value="1"/>
</dbReference>
<comment type="catalytic activity">
    <reaction evidence="8">
        <text>N-methylethanolamine phosphate + S-adenosyl-L-methionine = N,N-dimethylethanolamine phosphate + S-adenosyl-L-homocysteine + H(+)</text>
        <dbReference type="Rhea" id="RHEA:25321"/>
        <dbReference type="ChEBI" id="CHEBI:15378"/>
        <dbReference type="ChEBI" id="CHEBI:57781"/>
        <dbReference type="ChEBI" id="CHEBI:57856"/>
        <dbReference type="ChEBI" id="CHEBI:58641"/>
        <dbReference type="ChEBI" id="CHEBI:59789"/>
        <dbReference type="EC" id="2.1.1.103"/>
    </reaction>
    <physiologicalReaction direction="left-to-right" evidence="8">
        <dbReference type="Rhea" id="RHEA:25322"/>
    </physiologicalReaction>
</comment>
<organism evidence="10">
    <name type="scientific">Mucochytrium quahogii</name>
    <dbReference type="NCBI Taxonomy" id="96639"/>
    <lineage>
        <taxon>Eukaryota</taxon>
        <taxon>Sar</taxon>
        <taxon>Stramenopiles</taxon>
        <taxon>Bigyra</taxon>
        <taxon>Labyrinthulomycetes</taxon>
        <taxon>Thraustochytrida</taxon>
        <taxon>Thraustochytriidae</taxon>
        <taxon>Mucochytrium</taxon>
    </lineage>
</organism>
<dbReference type="InterPro" id="IPR029063">
    <property type="entry name" value="SAM-dependent_MTases_sf"/>
</dbReference>
<dbReference type="CDD" id="cd02440">
    <property type="entry name" value="AdoMet_MTases"/>
    <property type="match status" value="1"/>
</dbReference>
<keyword evidence="3" id="KW-0489">Methyltransferase</keyword>
<evidence type="ECO:0000256" key="4">
    <source>
        <dbReference type="ARBA" id="ARBA00022679"/>
    </source>
</evidence>
<evidence type="ECO:0000256" key="1">
    <source>
        <dbReference type="ARBA" id="ARBA00004969"/>
    </source>
</evidence>
<comment type="pathway">
    <text evidence="1">Phospholipid metabolism; phosphatidylcholine biosynthesis.</text>
</comment>
<feature type="domain" description="Methyltransferase" evidence="9">
    <location>
        <begin position="88"/>
        <end position="186"/>
    </location>
</feature>
<evidence type="ECO:0000259" key="9">
    <source>
        <dbReference type="Pfam" id="PF13649"/>
    </source>
</evidence>
<keyword evidence="4" id="KW-0808">Transferase</keyword>
<comment type="pathway">
    <text evidence="2">Lipid metabolism.</text>
</comment>
<protein>
    <recommendedName>
        <fullName evidence="5">phosphoethanolamine N-methyltransferase</fullName>
        <ecNumber evidence="5">2.1.1.103</ecNumber>
    </recommendedName>
</protein>
<evidence type="ECO:0000256" key="2">
    <source>
        <dbReference type="ARBA" id="ARBA00005189"/>
    </source>
</evidence>
<evidence type="ECO:0000256" key="3">
    <source>
        <dbReference type="ARBA" id="ARBA00022603"/>
    </source>
</evidence>
<evidence type="ECO:0000256" key="8">
    <source>
        <dbReference type="ARBA" id="ARBA00047841"/>
    </source>
</evidence>
<comment type="catalytic activity">
    <reaction evidence="6">
        <text>N,N-dimethylethanolamine phosphate + S-adenosyl-L-methionine = phosphocholine + S-adenosyl-L-homocysteine + H(+)</text>
        <dbReference type="Rhea" id="RHEA:25325"/>
        <dbReference type="ChEBI" id="CHEBI:15378"/>
        <dbReference type="ChEBI" id="CHEBI:57856"/>
        <dbReference type="ChEBI" id="CHEBI:58641"/>
        <dbReference type="ChEBI" id="CHEBI:59789"/>
        <dbReference type="ChEBI" id="CHEBI:295975"/>
        <dbReference type="EC" id="2.1.1.103"/>
    </reaction>
    <physiologicalReaction direction="left-to-right" evidence="6">
        <dbReference type="Rhea" id="RHEA:25326"/>
    </physiologicalReaction>
</comment>
<evidence type="ECO:0000256" key="7">
    <source>
        <dbReference type="ARBA" id="ARBA00047622"/>
    </source>
</evidence>
<sequence length="303" mass="34446">MEAKLSDDERKYSDAQLEGLPIKSMNLYKNSERLYNELKGFGVHDDLSNLTTELVCSIPSLYLNYCGNQGVEKALSMLEFDTAKQYSVVDIGCGYGGPARSIVSKVGNVSIVGYDIQEDIVKIASKLSEQTVGASKCKHVCKNFLHANINNATVDIFVSWLTILHFTKNERRALWEKVYSSLKPGGKMYVEDYFCTGPSNFSKREIDMLSNFVYCDGKTLPTENEYKQQISSTGLVVKSFENVSSEWTEFVKKRWKNWVAQKELLVQTHGERVYNNLLVFYETVYVLFEYGNLQGCRVLIVKP</sequence>
<dbReference type="InterPro" id="IPR041698">
    <property type="entry name" value="Methyltransf_25"/>
</dbReference>
<name>A0A7S2SDW5_9STRA</name>
<reference evidence="10" key="1">
    <citation type="submission" date="2021-01" db="EMBL/GenBank/DDBJ databases">
        <authorList>
            <person name="Corre E."/>
            <person name="Pelletier E."/>
            <person name="Niang G."/>
            <person name="Scheremetjew M."/>
            <person name="Finn R."/>
            <person name="Kale V."/>
            <person name="Holt S."/>
            <person name="Cochrane G."/>
            <person name="Meng A."/>
            <person name="Brown T."/>
            <person name="Cohen L."/>
        </authorList>
    </citation>
    <scope>NUCLEOTIDE SEQUENCE</scope>
    <source>
        <strain evidence="10">NY070348D</strain>
    </source>
</reference>
<dbReference type="Gene3D" id="3.40.50.150">
    <property type="entry name" value="Vaccinia Virus protein VP39"/>
    <property type="match status" value="1"/>
</dbReference>
<evidence type="ECO:0000313" key="10">
    <source>
        <dbReference type="EMBL" id="CAD9697220.1"/>
    </source>
</evidence>
<proteinExistence type="predicted"/>
<dbReference type="PANTHER" id="PTHR44307:SF2">
    <property type="entry name" value="PHOSPHOETHANOLAMINE METHYLTRANSFERASE ISOFORM X1"/>
    <property type="match status" value="1"/>
</dbReference>
<dbReference type="EMBL" id="HBHK01020680">
    <property type="protein sequence ID" value="CAD9697220.1"/>
    <property type="molecule type" value="Transcribed_RNA"/>
</dbReference>
<dbReference type="AlphaFoldDB" id="A0A7S2SDW5"/>
<dbReference type="GO" id="GO:0032259">
    <property type="term" value="P:methylation"/>
    <property type="evidence" value="ECO:0007669"/>
    <property type="project" value="UniProtKB-KW"/>
</dbReference>
<dbReference type="GO" id="GO:0000234">
    <property type="term" value="F:phosphoethanolamine N-methyltransferase activity"/>
    <property type="evidence" value="ECO:0007669"/>
    <property type="project" value="UniProtKB-EC"/>
</dbReference>